<feature type="transmembrane region" description="Helical" evidence="7">
    <location>
        <begin position="101"/>
        <end position="124"/>
    </location>
</feature>
<evidence type="ECO:0000313" key="10">
    <source>
        <dbReference type="Proteomes" id="UP000320653"/>
    </source>
</evidence>
<sequence length="317" mass="33956">MSWGYLIRRLLAIILVLVIVTFAVFAITAILPGNAAIMILGEYATPDAVAALQKQLHLDQPWYMQYYSWVSGILLHGDFGMSLRLSLPVTQVVGEAFLNSALLAVTALVAVTIIAIPLGALAALKRGTAVDLIIGLFSYLGTALPEFVTATLLLVFLAAPNTGPFPAGGFVAPWEDLGGFASHIVLPAVTLGLILLAHVSRQVRSEMSEVLSSDYVRAARLKGLSERRVIRRHALPNSLAPAVAVISLDIGYLLGGIIVVEEIFAWPGLGRVLMYALENRDLPVIQAVTLLLAGIYAVSNLVSDIVIALLDPRVRYA</sequence>
<evidence type="ECO:0000256" key="7">
    <source>
        <dbReference type="RuleBase" id="RU363032"/>
    </source>
</evidence>
<dbReference type="GO" id="GO:0071916">
    <property type="term" value="F:dipeptide transmembrane transporter activity"/>
    <property type="evidence" value="ECO:0007669"/>
    <property type="project" value="TreeGrafter"/>
</dbReference>
<dbReference type="InterPro" id="IPR035906">
    <property type="entry name" value="MetI-like_sf"/>
</dbReference>
<protein>
    <submittedName>
        <fullName evidence="9">Peptide/nickel transport system permease protein</fullName>
    </submittedName>
</protein>
<dbReference type="PANTHER" id="PTHR43163:SF6">
    <property type="entry name" value="DIPEPTIDE TRANSPORT SYSTEM PERMEASE PROTEIN DPPB-RELATED"/>
    <property type="match status" value="1"/>
</dbReference>
<keyword evidence="2 7" id="KW-0813">Transport</keyword>
<comment type="caution">
    <text evidence="9">The sequence shown here is derived from an EMBL/GenBank/DDBJ whole genome shotgun (WGS) entry which is preliminary data.</text>
</comment>
<evidence type="ECO:0000256" key="1">
    <source>
        <dbReference type="ARBA" id="ARBA00004651"/>
    </source>
</evidence>
<dbReference type="OrthoDB" id="9805855at2"/>
<dbReference type="GO" id="GO:0005886">
    <property type="term" value="C:plasma membrane"/>
    <property type="evidence" value="ECO:0007669"/>
    <property type="project" value="UniProtKB-SubCell"/>
</dbReference>
<feature type="transmembrane region" description="Helical" evidence="7">
    <location>
        <begin position="284"/>
        <end position="310"/>
    </location>
</feature>
<keyword evidence="6 7" id="KW-0472">Membrane</keyword>
<dbReference type="AlphaFoldDB" id="A0A561R7W6"/>
<dbReference type="RefSeq" id="WP_145632029.1">
    <property type="nucleotide sequence ID" value="NZ_VIWP01000001.1"/>
</dbReference>
<dbReference type="InterPro" id="IPR045621">
    <property type="entry name" value="BPD_transp_1_N"/>
</dbReference>
<dbReference type="CDD" id="cd06261">
    <property type="entry name" value="TM_PBP2"/>
    <property type="match status" value="1"/>
</dbReference>
<dbReference type="Pfam" id="PF19300">
    <property type="entry name" value="BPD_transp_1_N"/>
    <property type="match status" value="1"/>
</dbReference>
<proteinExistence type="inferred from homology"/>
<dbReference type="PANTHER" id="PTHR43163">
    <property type="entry name" value="DIPEPTIDE TRANSPORT SYSTEM PERMEASE PROTEIN DPPB-RELATED"/>
    <property type="match status" value="1"/>
</dbReference>
<evidence type="ECO:0000313" key="9">
    <source>
        <dbReference type="EMBL" id="TWF58688.1"/>
    </source>
</evidence>
<dbReference type="SUPFAM" id="SSF161098">
    <property type="entry name" value="MetI-like"/>
    <property type="match status" value="1"/>
</dbReference>
<feature type="transmembrane region" description="Helical" evidence="7">
    <location>
        <begin position="136"/>
        <end position="159"/>
    </location>
</feature>
<keyword evidence="4 7" id="KW-0812">Transmembrane</keyword>
<dbReference type="Pfam" id="PF00528">
    <property type="entry name" value="BPD_transp_1"/>
    <property type="match status" value="1"/>
</dbReference>
<comment type="subcellular location">
    <subcellularLocation>
        <location evidence="1 7">Cell membrane</location>
        <topology evidence="1 7">Multi-pass membrane protein</topology>
    </subcellularLocation>
</comment>
<feature type="domain" description="ABC transmembrane type-1" evidence="8">
    <location>
        <begin position="97"/>
        <end position="303"/>
    </location>
</feature>
<dbReference type="EMBL" id="VIWP01000001">
    <property type="protein sequence ID" value="TWF58688.1"/>
    <property type="molecule type" value="Genomic_DNA"/>
</dbReference>
<dbReference type="Proteomes" id="UP000320653">
    <property type="component" value="Unassembled WGS sequence"/>
</dbReference>
<feature type="transmembrane region" description="Helical" evidence="7">
    <location>
        <begin position="179"/>
        <end position="199"/>
    </location>
</feature>
<dbReference type="Gene3D" id="1.10.3720.10">
    <property type="entry name" value="MetI-like"/>
    <property type="match status" value="1"/>
</dbReference>
<accession>A0A561R7W6</accession>
<evidence type="ECO:0000256" key="2">
    <source>
        <dbReference type="ARBA" id="ARBA00022448"/>
    </source>
</evidence>
<comment type="similarity">
    <text evidence="7">Belongs to the binding-protein-dependent transport system permease family.</text>
</comment>
<dbReference type="PROSITE" id="PS50928">
    <property type="entry name" value="ABC_TM1"/>
    <property type="match status" value="1"/>
</dbReference>
<organism evidence="9 10">
    <name type="scientific">Neorhizobium alkalisoli</name>
    <dbReference type="NCBI Taxonomy" id="528178"/>
    <lineage>
        <taxon>Bacteria</taxon>
        <taxon>Pseudomonadati</taxon>
        <taxon>Pseudomonadota</taxon>
        <taxon>Alphaproteobacteria</taxon>
        <taxon>Hyphomicrobiales</taxon>
        <taxon>Rhizobiaceae</taxon>
        <taxon>Rhizobium/Agrobacterium group</taxon>
        <taxon>Neorhizobium</taxon>
    </lineage>
</organism>
<reference evidence="9 10" key="1">
    <citation type="submission" date="2019-06" db="EMBL/GenBank/DDBJ databases">
        <title>Sorghum-associated microbial communities from plants grown in Nebraska, USA.</title>
        <authorList>
            <person name="Schachtman D."/>
        </authorList>
    </citation>
    <scope>NUCLEOTIDE SEQUENCE [LARGE SCALE GENOMIC DNA]</scope>
    <source>
        <strain evidence="9 10">1225</strain>
    </source>
</reference>
<evidence type="ECO:0000259" key="8">
    <source>
        <dbReference type="PROSITE" id="PS50928"/>
    </source>
</evidence>
<evidence type="ECO:0000256" key="3">
    <source>
        <dbReference type="ARBA" id="ARBA00022475"/>
    </source>
</evidence>
<evidence type="ECO:0000256" key="5">
    <source>
        <dbReference type="ARBA" id="ARBA00022989"/>
    </source>
</evidence>
<name>A0A561R7W6_9HYPH</name>
<dbReference type="InterPro" id="IPR000515">
    <property type="entry name" value="MetI-like"/>
</dbReference>
<evidence type="ECO:0000256" key="4">
    <source>
        <dbReference type="ARBA" id="ARBA00022692"/>
    </source>
</evidence>
<keyword evidence="5 7" id="KW-1133">Transmembrane helix</keyword>
<keyword evidence="3" id="KW-1003">Cell membrane</keyword>
<feature type="transmembrane region" description="Helical" evidence="7">
    <location>
        <begin position="12"/>
        <end position="31"/>
    </location>
</feature>
<evidence type="ECO:0000256" key="6">
    <source>
        <dbReference type="ARBA" id="ARBA00023136"/>
    </source>
</evidence>
<feature type="transmembrane region" description="Helical" evidence="7">
    <location>
        <begin position="238"/>
        <end position="264"/>
    </location>
</feature>
<gene>
    <name evidence="9" type="ORF">FHW37_101492</name>
</gene>
<keyword evidence="10" id="KW-1185">Reference proteome</keyword>